<protein>
    <submittedName>
        <fullName evidence="2">Uncharacterized protein</fullName>
    </submittedName>
</protein>
<feature type="compositionally biased region" description="Basic and acidic residues" evidence="1">
    <location>
        <begin position="118"/>
        <end position="128"/>
    </location>
</feature>
<sequence>MRTTQEVWAASRPIQRPAKPIPETKARRTATGVPTRMPHAVVCGQLPSSQSPAMGSASAVSLRISLSEVKSRPHRCLTATVKTMARTPISTAQASATSAAARAPAGRRAPSSLPTRVETPRLSEDGKT</sequence>
<feature type="compositionally biased region" description="Low complexity" evidence="1">
    <location>
        <begin position="88"/>
        <end position="112"/>
    </location>
</feature>
<organism evidence="2 3">
    <name type="scientific">Spirodela intermedia</name>
    <name type="common">Intermediate duckweed</name>
    <dbReference type="NCBI Taxonomy" id="51605"/>
    <lineage>
        <taxon>Eukaryota</taxon>
        <taxon>Viridiplantae</taxon>
        <taxon>Streptophyta</taxon>
        <taxon>Embryophyta</taxon>
        <taxon>Tracheophyta</taxon>
        <taxon>Spermatophyta</taxon>
        <taxon>Magnoliopsida</taxon>
        <taxon>Liliopsida</taxon>
        <taxon>Araceae</taxon>
        <taxon>Lemnoideae</taxon>
        <taxon>Spirodela</taxon>
    </lineage>
</organism>
<accession>A0A7I8K7Z7</accession>
<feature type="region of interest" description="Disordered" evidence="1">
    <location>
        <begin position="1"/>
        <end position="37"/>
    </location>
</feature>
<dbReference type="EMBL" id="LR746266">
    <property type="protein sequence ID" value="CAA7393709.1"/>
    <property type="molecule type" value="Genomic_DNA"/>
</dbReference>
<gene>
    <name evidence="2" type="ORF">SI8410_03004427</name>
</gene>
<keyword evidence="3" id="KW-1185">Reference proteome</keyword>
<name>A0A7I8K7Z7_SPIIN</name>
<evidence type="ECO:0000313" key="2">
    <source>
        <dbReference type="EMBL" id="CAA7393709.1"/>
    </source>
</evidence>
<evidence type="ECO:0000313" key="3">
    <source>
        <dbReference type="Proteomes" id="UP000663760"/>
    </source>
</evidence>
<evidence type="ECO:0000256" key="1">
    <source>
        <dbReference type="SAM" id="MobiDB-lite"/>
    </source>
</evidence>
<reference evidence="2" key="1">
    <citation type="submission" date="2020-02" db="EMBL/GenBank/DDBJ databases">
        <authorList>
            <person name="Scholz U."/>
            <person name="Mascher M."/>
            <person name="Fiebig A."/>
        </authorList>
    </citation>
    <scope>NUCLEOTIDE SEQUENCE</scope>
</reference>
<dbReference type="Proteomes" id="UP000663760">
    <property type="component" value="Chromosome 3"/>
</dbReference>
<dbReference type="AlphaFoldDB" id="A0A7I8K7Z7"/>
<feature type="region of interest" description="Disordered" evidence="1">
    <location>
        <begin position="88"/>
        <end position="128"/>
    </location>
</feature>
<proteinExistence type="predicted"/>